<comment type="caution">
    <text evidence="1">The sequence shown here is derived from an EMBL/GenBank/DDBJ whole genome shotgun (WGS) entry which is preliminary data.</text>
</comment>
<accession>A0ACB9F893</accession>
<evidence type="ECO:0000313" key="1">
    <source>
        <dbReference type="EMBL" id="KAI3767105.1"/>
    </source>
</evidence>
<dbReference type="Proteomes" id="UP001055811">
    <property type="component" value="Linkage Group LG03"/>
</dbReference>
<evidence type="ECO:0000313" key="2">
    <source>
        <dbReference type="Proteomes" id="UP001055811"/>
    </source>
</evidence>
<reference evidence="2" key="1">
    <citation type="journal article" date="2022" name="Mol. Ecol. Resour.">
        <title>The genomes of chicory, endive, great burdock and yacon provide insights into Asteraceae palaeo-polyploidization history and plant inulin production.</title>
        <authorList>
            <person name="Fan W."/>
            <person name="Wang S."/>
            <person name="Wang H."/>
            <person name="Wang A."/>
            <person name="Jiang F."/>
            <person name="Liu H."/>
            <person name="Zhao H."/>
            <person name="Xu D."/>
            <person name="Zhang Y."/>
        </authorList>
    </citation>
    <scope>NUCLEOTIDE SEQUENCE [LARGE SCALE GENOMIC DNA]</scope>
    <source>
        <strain evidence="2">cv. Punajuju</strain>
    </source>
</reference>
<organism evidence="1 2">
    <name type="scientific">Cichorium intybus</name>
    <name type="common">Chicory</name>
    <dbReference type="NCBI Taxonomy" id="13427"/>
    <lineage>
        <taxon>Eukaryota</taxon>
        <taxon>Viridiplantae</taxon>
        <taxon>Streptophyta</taxon>
        <taxon>Embryophyta</taxon>
        <taxon>Tracheophyta</taxon>
        <taxon>Spermatophyta</taxon>
        <taxon>Magnoliopsida</taxon>
        <taxon>eudicotyledons</taxon>
        <taxon>Gunneridae</taxon>
        <taxon>Pentapetalae</taxon>
        <taxon>asterids</taxon>
        <taxon>campanulids</taxon>
        <taxon>Asterales</taxon>
        <taxon>Asteraceae</taxon>
        <taxon>Cichorioideae</taxon>
        <taxon>Cichorieae</taxon>
        <taxon>Cichoriinae</taxon>
        <taxon>Cichorium</taxon>
    </lineage>
</organism>
<protein>
    <submittedName>
        <fullName evidence="1">Uncharacterized protein</fullName>
    </submittedName>
</protein>
<gene>
    <name evidence="1" type="ORF">L2E82_17191</name>
</gene>
<sequence>MSMLIMVDVNISIQSLDCDMEVHSWKITSVHMREVRYLDFAEQARIRMYFPKKGSQLTPPHSSIDFYWKDYCSIFRSTLFLRNLREIFKLDVVDYMISIFGDDGFRELSSPGKGGRLFYISHDEDL</sequence>
<proteinExistence type="predicted"/>
<name>A0ACB9F893_CICIN</name>
<keyword evidence="2" id="KW-1185">Reference proteome</keyword>
<dbReference type="EMBL" id="CM042011">
    <property type="protein sequence ID" value="KAI3767105.1"/>
    <property type="molecule type" value="Genomic_DNA"/>
</dbReference>
<reference evidence="1 2" key="2">
    <citation type="journal article" date="2022" name="Mol. Ecol. Resour.">
        <title>The genomes of chicory, endive, great burdock and yacon provide insights into Asteraceae paleo-polyploidization history and plant inulin production.</title>
        <authorList>
            <person name="Fan W."/>
            <person name="Wang S."/>
            <person name="Wang H."/>
            <person name="Wang A."/>
            <person name="Jiang F."/>
            <person name="Liu H."/>
            <person name="Zhao H."/>
            <person name="Xu D."/>
            <person name="Zhang Y."/>
        </authorList>
    </citation>
    <scope>NUCLEOTIDE SEQUENCE [LARGE SCALE GENOMIC DNA]</scope>
    <source>
        <strain evidence="2">cv. Punajuju</strain>
        <tissue evidence="1">Leaves</tissue>
    </source>
</reference>